<dbReference type="GO" id="GO:0042761">
    <property type="term" value="P:very long-chain fatty acid biosynthetic process"/>
    <property type="evidence" value="ECO:0007669"/>
    <property type="project" value="TreeGrafter"/>
</dbReference>
<sequence>MGVLDLLPHCVSGVYFLYHSDFEQWHFGKLSALREAALALKGGYQYYYMGYYIHSCTKMRYKGDYSPQHVLDPETYDWNPLDGKLRALLDKKSYVSMSRERRREEAKPGVADARETTAEASEQEGEDATSDYPLPTAAKGGAAVSGGMSLFDLKVPGLMTADEIEEQLDLGTMPIKIRGQDAEAQDLVSWETSDMRNPRSTKGIIAELVACRPIKNLPESITVSSDASAAQIYQEIAKASKFAIHRLRVTKGSDGSSIPNGADLTVHDTGVRNKSAVDVKDLGPQISWRTVFIVEYLGPLLIHPLMYFGRPYIYGTRAPASDLQKLTLLMCVIHFAKREFETLFVHRFSSATMPIRNVYKNSGYYWIISGLNLAYWTYGPNSPAAGPSNPILTYTGVALFAIGEICNYITHITLKNLRRPGSTDRGIPQGLGFNLVTCPNYMFEAIAWIGVALVNWSLSTVIFIILAVGQMGAWAWKKERRYRREFGDKYKKKRYAILPGIW</sequence>
<keyword evidence="13 18" id="KW-0472">Membrane</keyword>
<keyword evidence="11" id="KW-0560">Oxidoreductase</keyword>
<evidence type="ECO:0000256" key="1">
    <source>
        <dbReference type="ARBA" id="ARBA00004477"/>
    </source>
</evidence>
<keyword evidence="6 18" id="KW-0812">Transmembrane</keyword>
<evidence type="ECO:0000256" key="18">
    <source>
        <dbReference type="SAM" id="Phobius"/>
    </source>
</evidence>
<evidence type="ECO:0000256" key="2">
    <source>
        <dbReference type="ARBA" id="ARBA00005194"/>
    </source>
</evidence>
<feature type="transmembrane region" description="Helical" evidence="18">
    <location>
        <begin position="431"/>
        <end position="450"/>
    </location>
</feature>
<evidence type="ECO:0000259" key="20">
    <source>
        <dbReference type="Pfam" id="PF04377"/>
    </source>
</evidence>
<keyword evidence="5" id="KW-0444">Lipid biosynthesis</keyword>
<evidence type="ECO:0000256" key="12">
    <source>
        <dbReference type="ARBA" id="ARBA00023098"/>
    </source>
</evidence>
<dbReference type="AlphaFoldDB" id="A0A9P4H9G3"/>
<evidence type="ECO:0000256" key="8">
    <source>
        <dbReference type="ARBA" id="ARBA00022832"/>
    </source>
</evidence>
<evidence type="ECO:0000256" key="13">
    <source>
        <dbReference type="ARBA" id="ARBA00023136"/>
    </source>
</evidence>
<evidence type="ECO:0000256" key="14">
    <source>
        <dbReference type="ARBA" id="ARBA00023160"/>
    </source>
</evidence>
<evidence type="ECO:0000313" key="22">
    <source>
        <dbReference type="Proteomes" id="UP000799777"/>
    </source>
</evidence>
<keyword evidence="12" id="KW-0443">Lipid metabolism</keyword>
<comment type="similarity">
    <text evidence="3">Belongs to the steroid 5-alpha reductase family.</text>
</comment>
<comment type="catalytic activity">
    <reaction evidence="15">
        <text>a very-long-chain 2,3-saturated fatty acyl-CoA + NADP(+) = a very-long-chain (2E)-enoyl-CoA + NADPH + H(+)</text>
        <dbReference type="Rhea" id="RHEA:14473"/>
        <dbReference type="ChEBI" id="CHEBI:15378"/>
        <dbReference type="ChEBI" id="CHEBI:57783"/>
        <dbReference type="ChEBI" id="CHEBI:58349"/>
        <dbReference type="ChEBI" id="CHEBI:83724"/>
        <dbReference type="ChEBI" id="CHEBI:83728"/>
        <dbReference type="EC" id="1.3.1.93"/>
    </reaction>
</comment>
<evidence type="ECO:0000256" key="7">
    <source>
        <dbReference type="ARBA" id="ARBA00022824"/>
    </source>
</evidence>
<dbReference type="PANTHER" id="PTHR10556:SF28">
    <property type="entry name" value="VERY-LONG-CHAIN ENOYL-COA REDUCTASE"/>
    <property type="match status" value="1"/>
</dbReference>
<dbReference type="EMBL" id="ML978205">
    <property type="protein sequence ID" value="KAF2029061.1"/>
    <property type="molecule type" value="Genomic_DNA"/>
</dbReference>
<protein>
    <recommendedName>
        <fullName evidence="4">very-long-chain enoyl-CoA reductase</fullName>
        <ecNumber evidence="4">1.3.1.93</ecNumber>
    </recommendedName>
</protein>
<dbReference type="GO" id="GO:0004057">
    <property type="term" value="F:arginyl-tRNA--protein transferase activity"/>
    <property type="evidence" value="ECO:0007669"/>
    <property type="project" value="InterPro"/>
</dbReference>
<organism evidence="21 22">
    <name type="scientific">Setomelanomma holmii</name>
    <dbReference type="NCBI Taxonomy" id="210430"/>
    <lineage>
        <taxon>Eukaryota</taxon>
        <taxon>Fungi</taxon>
        <taxon>Dikarya</taxon>
        <taxon>Ascomycota</taxon>
        <taxon>Pezizomycotina</taxon>
        <taxon>Dothideomycetes</taxon>
        <taxon>Pleosporomycetidae</taxon>
        <taxon>Pleosporales</taxon>
        <taxon>Pleosporineae</taxon>
        <taxon>Phaeosphaeriaceae</taxon>
        <taxon>Setomelanomma</taxon>
    </lineage>
</organism>
<comment type="function">
    <text evidence="16">Catalyzes the last of the four reactions of the long-chain fatty acids elongation cycle. This endoplasmic reticulum-bound enzymatic process, allows the addition of 2 carbons to the chain of long- and very long-chain fatty acids/VLCFAs per cycle. This enzyme reduces the trans-2,3-enoyl-CoA fatty acid intermediate to an acyl-CoA that can be further elongated by entering a new cycle of elongation. Thereby, it participates in the production of VLCFAs of different chain lengths that are involved in multiple biological processes as precursors of membrane lipids and lipid mediators.</text>
</comment>
<keyword evidence="7" id="KW-0256">Endoplasmic reticulum</keyword>
<accession>A0A9P4H9G3</accession>
<proteinExistence type="inferred from homology"/>
<name>A0A9P4H9G3_9PLEO</name>
<evidence type="ECO:0000256" key="5">
    <source>
        <dbReference type="ARBA" id="ARBA00022516"/>
    </source>
</evidence>
<dbReference type="InterPro" id="IPR001104">
    <property type="entry name" value="3-oxo-5_a-steroid_4-DH_C"/>
</dbReference>
<dbReference type="Proteomes" id="UP000799777">
    <property type="component" value="Unassembled WGS sequence"/>
</dbReference>
<dbReference type="InterPro" id="IPR039357">
    <property type="entry name" value="SRD5A/TECR"/>
</dbReference>
<comment type="caution">
    <text evidence="21">The sequence shown here is derived from an EMBL/GenBank/DDBJ whole genome shotgun (WGS) entry which is preliminary data.</text>
</comment>
<dbReference type="OrthoDB" id="540503at2759"/>
<dbReference type="Pfam" id="PF04377">
    <property type="entry name" value="ATE_C"/>
    <property type="match status" value="1"/>
</dbReference>
<dbReference type="EC" id="1.3.1.93" evidence="4"/>
<feature type="domain" description="3-oxo-5-alpha-steroid 4-dehydrogenase C-terminal" evidence="19">
    <location>
        <begin position="352"/>
        <end position="502"/>
    </location>
</feature>
<comment type="pathway">
    <text evidence="2">Lipid metabolism; fatty acid biosynthesis.</text>
</comment>
<dbReference type="GO" id="GO:0102758">
    <property type="term" value="F:very-long-chain enoyl-CoA reductase activity"/>
    <property type="evidence" value="ECO:0007669"/>
    <property type="project" value="UniProtKB-EC"/>
</dbReference>
<feature type="transmembrane region" description="Helical" evidence="18">
    <location>
        <begin position="391"/>
        <end position="410"/>
    </location>
</feature>
<evidence type="ECO:0000256" key="10">
    <source>
        <dbReference type="ARBA" id="ARBA00022989"/>
    </source>
</evidence>
<reference evidence="21" key="1">
    <citation type="journal article" date="2020" name="Stud. Mycol.">
        <title>101 Dothideomycetes genomes: a test case for predicting lifestyles and emergence of pathogens.</title>
        <authorList>
            <person name="Haridas S."/>
            <person name="Albert R."/>
            <person name="Binder M."/>
            <person name="Bloem J."/>
            <person name="Labutti K."/>
            <person name="Salamov A."/>
            <person name="Andreopoulos B."/>
            <person name="Baker S."/>
            <person name="Barry K."/>
            <person name="Bills G."/>
            <person name="Bluhm B."/>
            <person name="Cannon C."/>
            <person name="Castanera R."/>
            <person name="Culley D."/>
            <person name="Daum C."/>
            <person name="Ezra D."/>
            <person name="Gonzalez J."/>
            <person name="Henrissat B."/>
            <person name="Kuo A."/>
            <person name="Liang C."/>
            <person name="Lipzen A."/>
            <person name="Lutzoni F."/>
            <person name="Magnuson J."/>
            <person name="Mondo S."/>
            <person name="Nolan M."/>
            <person name="Ohm R."/>
            <person name="Pangilinan J."/>
            <person name="Park H.-J."/>
            <person name="Ramirez L."/>
            <person name="Alfaro M."/>
            <person name="Sun H."/>
            <person name="Tritt A."/>
            <person name="Yoshinaga Y."/>
            <person name="Zwiers L.-H."/>
            <person name="Turgeon B."/>
            <person name="Goodwin S."/>
            <person name="Spatafora J."/>
            <person name="Crous P."/>
            <person name="Grigoriev I."/>
        </authorList>
    </citation>
    <scope>NUCLEOTIDE SEQUENCE</scope>
    <source>
        <strain evidence="21">CBS 110217</strain>
    </source>
</reference>
<keyword evidence="8" id="KW-0276">Fatty acid metabolism</keyword>
<evidence type="ECO:0000259" key="19">
    <source>
        <dbReference type="Pfam" id="PF02544"/>
    </source>
</evidence>
<evidence type="ECO:0000256" key="17">
    <source>
        <dbReference type="SAM" id="MobiDB-lite"/>
    </source>
</evidence>
<evidence type="ECO:0000256" key="15">
    <source>
        <dbReference type="ARBA" id="ARBA00051495"/>
    </source>
</evidence>
<feature type="transmembrane region" description="Helical" evidence="18">
    <location>
        <begin position="456"/>
        <end position="476"/>
    </location>
</feature>
<keyword evidence="14" id="KW-0275">Fatty acid biosynthesis</keyword>
<dbReference type="PROSITE" id="PS50244">
    <property type="entry name" value="S5A_REDUCTASE"/>
    <property type="match status" value="1"/>
</dbReference>
<gene>
    <name evidence="21" type="ORF">EK21DRAFT_101421</name>
</gene>
<evidence type="ECO:0000256" key="4">
    <source>
        <dbReference type="ARBA" id="ARBA00012530"/>
    </source>
</evidence>
<feature type="transmembrane region" description="Helical" evidence="18">
    <location>
        <begin position="363"/>
        <end position="379"/>
    </location>
</feature>
<evidence type="ECO:0000256" key="11">
    <source>
        <dbReference type="ARBA" id="ARBA00023002"/>
    </source>
</evidence>
<feature type="domain" description="N-end rule aminoacyl transferase C-terminal" evidence="20">
    <location>
        <begin position="1"/>
        <end position="72"/>
    </location>
</feature>
<dbReference type="PANTHER" id="PTHR10556">
    <property type="entry name" value="3-OXO-5-ALPHA-STEROID 4-DEHYDROGENASE"/>
    <property type="match status" value="1"/>
</dbReference>
<feature type="compositionally biased region" description="Basic and acidic residues" evidence="17">
    <location>
        <begin position="99"/>
        <end position="117"/>
    </location>
</feature>
<evidence type="ECO:0000256" key="3">
    <source>
        <dbReference type="ARBA" id="ARBA00007742"/>
    </source>
</evidence>
<feature type="region of interest" description="Disordered" evidence="17">
    <location>
        <begin position="99"/>
        <end position="135"/>
    </location>
</feature>
<evidence type="ECO:0000256" key="16">
    <source>
        <dbReference type="ARBA" id="ARBA00058640"/>
    </source>
</evidence>
<keyword evidence="10 18" id="KW-1133">Transmembrane helix</keyword>
<evidence type="ECO:0000313" key="21">
    <source>
        <dbReference type="EMBL" id="KAF2029061.1"/>
    </source>
</evidence>
<dbReference type="Gene3D" id="1.20.120.1630">
    <property type="match status" value="1"/>
</dbReference>
<dbReference type="InterPro" id="IPR007472">
    <property type="entry name" value="N-end_Aminoacyl_Trfase_C"/>
</dbReference>
<evidence type="ECO:0000256" key="6">
    <source>
        <dbReference type="ARBA" id="ARBA00022692"/>
    </source>
</evidence>
<keyword evidence="22" id="KW-1185">Reference proteome</keyword>
<dbReference type="FunFam" id="1.20.120.1630:FF:000010">
    <property type="entry name" value="Steroid alpha reductase family protein"/>
    <property type="match status" value="1"/>
</dbReference>
<evidence type="ECO:0000256" key="9">
    <source>
        <dbReference type="ARBA" id="ARBA00022857"/>
    </source>
</evidence>
<dbReference type="GO" id="GO:0005789">
    <property type="term" value="C:endoplasmic reticulum membrane"/>
    <property type="evidence" value="ECO:0007669"/>
    <property type="project" value="UniProtKB-SubCell"/>
</dbReference>
<dbReference type="Pfam" id="PF02544">
    <property type="entry name" value="Steroid_dh"/>
    <property type="match status" value="1"/>
</dbReference>
<keyword evidence="9" id="KW-0521">NADP</keyword>
<comment type="subcellular location">
    <subcellularLocation>
        <location evidence="1">Endoplasmic reticulum membrane</location>
        <topology evidence="1">Multi-pass membrane protein</topology>
    </subcellularLocation>
</comment>